<dbReference type="PANTHER" id="PTHR45625">
    <property type="entry name" value="PEPTIDYL-PROLYL CIS-TRANS ISOMERASE-RELATED"/>
    <property type="match status" value="1"/>
</dbReference>
<comment type="similarity">
    <text evidence="3">Belongs to the cyclophilin-type PPIase family.</text>
</comment>
<evidence type="ECO:0000259" key="4">
    <source>
        <dbReference type="PROSITE" id="PS50072"/>
    </source>
</evidence>
<dbReference type="Gene3D" id="2.40.100.10">
    <property type="entry name" value="Cyclophilin-like"/>
    <property type="match status" value="1"/>
</dbReference>
<dbReference type="EMBL" id="JAFMPT010000012">
    <property type="protein sequence ID" value="MCC1484858.1"/>
    <property type="molecule type" value="Genomic_DNA"/>
</dbReference>
<dbReference type="PROSITE" id="PS50072">
    <property type="entry name" value="CSA_PPIASE_2"/>
    <property type="match status" value="1"/>
</dbReference>
<evidence type="ECO:0000313" key="6">
    <source>
        <dbReference type="Proteomes" id="UP000778797"/>
    </source>
</evidence>
<dbReference type="EC" id="5.2.1.8" evidence="3"/>
<keyword evidence="1 3" id="KW-0697">Rotamase</keyword>
<evidence type="ECO:0000256" key="1">
    <source>
        <dbReference type="ARBA" id="ARBA00023110"/>
    </source>
</evidence>
<reference evidence="5" key="1">
    <citation type="submission" date="2021-03" db="EMBL/GenBank/DDBJ databases">
        <authorList>
            <person name="Ping X."/>
        </authorList>
    </citation>
    <scope>NUCLEOTIDE SEQUENCE</scope>
    <source>
        <strain evidence="5">E313</strain>
    </source>
</reference>
<dbReference type="Proteomes" id="UP000778797">
    <property type="component" value="Unassembled WGS sequence"/>
</dbReference>
<reference evidence="5" key="2">
    <citation type="submission" date="2021-10" db="EMBL/GenBank/DDBJ databases">
        <title>Genome of Winogradskyella sp. E313.</title>
        <authorList>
            <person name="Zhou Y."/>
        </authorList>
    </citation>
    <scope>NUCLEOTIDE SEQUENCE</scope>
    <source>
        <strain evidence="5">E313</strain>
    </source>
</reference>
<dbReference type="SUPFAM" id="SSF50891">
    <property type="entry name" value="Cyclophilin-like"/>
    <property type="match status" value="1"/>
</dbReference>
<keyword evidence="2 3" id="KW-0413">Isomerase</keyword>
<keyword evidence="6" id="KW-1185">Reference proteome</keyword>
<organism evidence="5 6">
    <name type="scientific">Winogradskyella immobilis</name>
    <dbReference type="NCBI Taxonomy" id="2816852"/>
    <lineage>
        <taxon>Bacteria</taxon>
        <taxon>Pseudomonadati</taxon>
        <taxon>Bacteroidota</taxon>
        <taxon>Flavobacteriia</taxon>
        <taxon>Flavobacteriales</taxon>
        <taxon>Flavobacteriaceae</taxon>
        <taxon>Winogradskyella</taxon>
    </lineage>
</organism>
<evidence type="ECO:0000313" key="5">
    <source>
        <dbReference type="EMBL" id="MCC1484858.1"/>
    </source>
</evidence>
<dbReference type="InterPro" id="IPR029000">
    <property type="entry name" value="Cyclophilin-like_dom_sf"/>
</dbReference>
<comment type="function">
    <text evidence="3">PPIases accelerate the folding of proteins. It catalyzes the cis-trans isomerization of proline imidic peptide bonds in oligopeptides.</text>
</comment>
<dbReference type="RefSeq" id="WP_227477328.1">
    <property type="nucleotide sequence ID" value="NZ_JAFMPT010000012.1"/>
</dbReference>
<feature type="domain" description="PPIase cyclophilin-type" evidence="4">
    <location>
        <begin position="79"/>
        <end position="229"/>
    </location>
</feature>
<name>A0ABS8ENY5_9FLAO</name>
<dbReference type="InterPro" id="IPR002130">
    <property type="entry name" value="Cyclophilin-type_PPIase_dom"/>
</dbReference>
<dbReference type="InterPro" id="IPR044666">
    <property type="entry name" value="Cyclophilin_A-like"/>
</dbReference>
<evidence type="ECO:0000256" key="3">
    <source>
        <dbReference type="RuleBase" id="RU363019"/>
    </source>
</evidence>
<dbReference type="PANTHER" id="PTHR45625:SF4">
    <property type="entry name" value="PEPTIDYLPROLYL ISOMERASE DOMAIN AND WD REPEAT-CONTAINING PROTEIN 1"/>
    <property type="match status" value="1"/>
</dbReference>
<evidence type="ECO:0000256" key="2">
    <source>
        <dbReference type="ARBA" id="ARBA00023235"/>
    </source>
</evidence>
<protein>
    <recommendedName>
        <fullName evidence="3">Peptidyl-prolyl cis-trans isomerase</fullName>
        <shortName evidence="3">PPIase</shortName>
        <ecNumber evidence="3">5.2.1.8</ecNumber>
    </recommendedName>
</protein>
<comment type="caution">
    <text evidence="5">The sequence shown here is derived from an EMBL/GenBank/DDBJ whole genome shotgun (WGS) entry which is preliminary data.</text>
</comment>
<sequence>MRILLILCLCLVFNCEDKQTSKQKSSVVKDSLASEKKAKQAKTQERKYPRLTDANAMEFFLKFREENKENKVRITTDFGTIDVKLYEKTSFHRANFIFLIKQNYFDGTQFYRVINNFIIQGGGSDDYRVAKHRSKIGKYLLPPDTKKGFKHKRGVLSMPSSEIENAYKLATPYQFFIVQNKDGAPHLDGAYTAFGEVTKGMDVVDKIATVETDERDWPVHNVYIKKIEIID</sequence>
<proteinExistence type="inferred from homology"/>
<dbReference type="CDD" id="cd00317">
    <property type="entry name" value="cyclophilin"/>
    <property type="match status" value="1"/>
</dbReference>
<gene>
    <name evidence="5" type="ORF">J1C55_09675</name>
</gene>
<comment type="catalytic activity">
    <reaction evidence="3">
        <text>[protein]-peptidylproline (omega=180) = [protein]-peptidylproline (omega=0)</text>
        <dbReference type="Rhea" id="RHEA:16237"/>
        <dbReference type="Rhea" id="RHEA-COMP:10747"/>
        <dbReference type="Rhea" id="RHEA-COMP:10748"/>
        <dbReference type="ChEBI" id="CHEBI:83833"/>
        <dbReference type="ChEBI" id="CHEBI:83834"/>
        <dbReference type="EC" id="5.2.1.8"/>
    </reaction>
</comment>
<dbReference type="PRINTS" id="PR00153">
    <property type="entry name" value="CSAPPISMRASE"/>
</dbReference>
<dbReference type="Pfam" id="PF00160">
    <property type="entry name" value="Pro_isomerase"/>
    <property type="match status" value="1"/>
</dbReference>
<accession>A0ABS8ENY5</accession>
<dbReference type="GO" id="GO:0016853">
    <property type="term" value="F:isomerase activity"/>
    <property type="evidence" value="ECO:0007669"/>
    <property type="project" value="UniProtKB-KW"/>
</dbReference>